<evidence type="ECO:0000313" key="4">
    <source>
        <dbReference type="Proteomes" id="UP001160148"/>
    </source>
</evidence>
<keyword evidence="4" id="KW-1185">Reference proteome</keyword>
<reference evidence="3 4" key="1">
    <citation type="submission" date="2023-01" db="EMBL/GenBank/DDBJ databases">
        <authorList>
            <person name="Whitehead M."/>
        </authorList>
    </citation>
    <scope>NUCLEOTIDE SEQUENCE [LARGE SCALE GENOMIC DNA]</scope>
</reference>
<dbReference type="AlphaFoldDB" id="A0AAV0WZU4"/>
<name>A0AAV0WZU4_9HEMI</name>
<evidence type="ECO:0000259" key="1">
    <source>
        <dbReference type="Pfam" id="PF21788"/>
    </source>
</evidence>
<evidence type="ECO:0000259" key="2">
    <source>
        <dbReference type="Pfam" id="PF21789"/>
    </source>
</evidence>
<accession>A0AAV0WZU4</accession>
<gene>
    <name evidence="3" type="ORF">MEUPH1_LOCUS16615</name>
</gene>
<sequence length="330" mass="38506">MSVPLAVQVLSSSVADALQFLQTCNNNFNNVTATIEFIRIFDRLFDIMNARNSFGKGFKSPMKLSNQFVWEEVFESAKSYILQLNCEEKNILQHRRKTFALGFLINILSYKNLALDLLTRENEPLLYFLPYKTSQDHAEITFLCIRSAGGWNNNPSALQFKWNIRKMLYRNSILSSKNANIQDLENKDESISIGIFSLSHEKSIYVDKEFIGEELVDEEVLSFSYLDDHDHDHTFSHYQKNILYYIAGNAAYKFIEKFPCSFCEDIILNKDMFSKDHNYLLIPLTDYVSFTNFKNRGKLKFVSTFIFDIILFTEKCYQAYSSNIKNNNFK</sequence>
<protein>
    <submittedName>
        <fullName evidence="3">Uncharacterized protein</fullName>
    </submittedName>
</protein>
<dbReference type="InterPro" id="IPR048366">
    <property type="entry name" value="TNP-like_GBD"/>
</dbReference>
<dbReference type="PANTHER" id="PTHR47577">
    <property type="entry name" value="THAP DOMAIN-CONTAINING PROTEIN 6"/>
    <property type="match status" value="1"/>
</dbReference>
<dbReference type="EMBL" id="CARXXK010000003">
    <property type="protein sequence ID" value="CAI6361435.1"/>
    <property type="molecule type" value="Genomic_DNA"/>
</dbReference>
<feature type="domain" description="Transposable element P transposase-like RNase H C-terminal" evidence="2">
    <location>
        <begin position="131"/>
        <end position="161"/>
    </location>
</feature>
<evidence type="ECO:0000313" key="3">
    <source>
        <dbReference type="EMBL" id="CAI6361435.1"/>
    </source>
</evidence>
<comment type="caution">
    <text evidence="3">The sequence shown here is derived from an EMBL/GenBank/DDBJ whole genome shotgun (WGS) entry which is preliminary data.</text>
</comment>
<dbReference type="Proteomes" id="UP001160148">
    <property type="component" value="Unassembled WGS sequence"/>
</dbReference>
<organism evidence="3 4">
    <name type="scientific">Macrosiphum euphorbiae</name>
    <name type="common">potato aphid</name>
    <dbReference type="NCBI Taxonomy" id="13131"/>
    <lineage>
        <taxon>Eukaryota</taxon>
        <taxon>Metazoa</taxon>
        <taxon>Ecdysozoa</taxon>
        <taxon>Arthropoda</taxon>
        <taxon>Hexapoda</taxon>
        <taxon>Insecta</taxon>
        <taxon>Pterygota</taxon>
        <taxon>Neoptera</taxon>
        <taxon>Paraneoptera</taxon>
        <taxon>Hemiptera</taxon>
        <taxon>Sternorrhyncha</taxon>
        <taxon>Aphidomorpha</taxon>
        <taxon>Aphidoidea</taxon>
        <taxon>Aphididae</taxon>
        <taxon>Macrosiphini</taxon>
        <taxon>Macrosiphum</taxon>
    </lineage>
</organism>
<feature type="domain" description="Transposable element P transposase-like GTP-binding insertion" evidence="1">
    <location>
        <begin position="1"/>
        <end position="61"/>
    </location>
</feature>
<dbReference type="InterPro" id="IPR048367">
    <property type="entry name" value="TNP-like_RNaseH_C"/>
</dbReference>
<dbReference type="Pfam" id="PF21788">
    <property type="entry name" value="TNP-like_GBD"/>
    <property type="match status" value="1"/>
</dbReference>
<proteinExistence type="predicted"/>
<dbReference type="Pfam" id="PF21789">
    <property type="entry name" value="TNP-like_RNaseH_C"/>
    <property type="match status" value="1"/>
</dbReference>
<dbReference type="PANTHER" id="PTHR47577:SF2">
    <property type="entry name" value="THAP DOMAIN CONTAINING 9"/>
    <property type="match status" value="1"/>
</dbReference>